<proteinExistence type="predicted"/>
<dbReference type="Gene3D" id="3.10.10.10">
    <property type="entry name" value="HIV Type 1 Reverse Transcriptase, subunit A, domain 1"/>
    <property type="match status" value="1"/>
</dbReference>
<organism evidence="1 2">
    <name type="scientific">Dreissena polymorpha</name>
    <name type="common">Zebra mussel</name>
    <name type="synonym">Mytilus polymorpha</name>
    <dbReference type="NCBI Taxonomy" id="45954"/>
    <lineage>
        <taxon>Eukaryota</taxon>
        <taxon>Metazoa</taxon>
        <taxon>Spiralia</taxon>
        <taxon>Lophotrochozoa</taxon>
        <taxon>Mollusca</taxon>
        <taxon>Bivalvia</taxon>
        <taxon>Autobranchia</taxon>
        <taxon>Heteroconchia</taxon>
        <taxon>Euheterodonta</taxon>
        <taxon>Imparidentia</taxon>
        <taxon>Neoheterodontei</taxon>
        <taxon>Myida</taxon>
        <taxon>Dreissenoidea</taxon>
        <taxon>Dreissenidae</taxon>
        <taxon>Dreissena</taxon>
    </lineage>
</organism>
<dbReference type="PANTHER" id="PTHR24559">
    <property type="entry name" value="TRANSPOSON TY3-I GAG-POL POLYPROTEIN"/>
    <property type="match status" value="1"/>
</dbReference>
<dbReference type="AlphaFoldDB" id="A0A9D4ETR1"/>
<dbReference type="Proteomes" id="UP000828390">
    <property type="component" value="Unassembled WGS sequence"/>
</dbReference>
<dbReference type="InterPro" id="IPR053134">
    <property type="entry name" value="RNA-dir_DNA_polymerase"/>
</dbReference>
<sequence>MGRLGGVWITGVELSHGEGRVSLPLIEDCIDMLAGQKWFSKLDANSAYWKIKIKESDRKKTAFTTLFK</sequence>
<gene>
    <name evidence="1" type="ORF">DPMN_164462</name>
</gene>
<evidence type="ECO:0008006" key="3">
    <source>
        <dbReference type="Google" id="ProtNLM"/>
    </source>
</evidence>
<dbReference type="InterPro" id="IPR043128">
    <property type="entry name" value="Rev_trsase/Diguanyl_cyclase"/>
</dbReference>
<dbReference type="SUPFAM" id="SSF56672">
    <property type="entry name" value="DNA/RNA polymerases"/>
    <property type="match status" value="1"/>
</dbReference>
<dbReference type="EMBL" id="JAIWYP010000008">
    <property type="protein sequence ID" value="KAH3786355.1"/>
    <property type="molecule type" value="Genomic_DNA"/>
</dbReference>
<reference evidence="1" key="1">
    <citation type="journal article" date="2019" name="bioRxiv">
        <title>The Genome of the Zebra Mussel, Dreissena polymorpha: A Resource for Invasive Species Research.</title>
        <authorList>
            <person name="McCartney M.A."/>
            <person name="Auch B."/>
            <person name="Kono T."/>
            <person name="Mallez S."/>
            <person name="Zhang Y."/>
            <person name="Obille A."/>
            <person name="Becker A."/>
            <person name="Abrahante J.E."/>
            <person name="Garbe J."/>
            <person name="Badalamenti J.P."/>
            <person name="Herman A."/>
            <person name="Mangelson H."/>
            <person name="Liachko I."/>
            <person name="Sullivan S."/>
            <person name="Sone E.D."/>
            <person name="Koren S."/>
            <person name="Silverstein K.A.T."/>
            <person name="Beckman K.B."/>
            <person name="Gohl D.M."/>
        </authorList>
    </citation>
    <scope>NUCLEOTIDE SEQUENCE</scope>
    <source>
        <strain evidence="1">Duluth1</strain>
        <tissue evidence="1">Whole animal</tissue>
    </source>
</reference>
<reference evidence="1" key="2">
    <citation type="submission" date="2020-11" db="EMBL/GenBank/DDBJ databases">
        <authorList>
            <person name="McCartney M.A."/>
            <person name="Auch B."/>
            <person name="Kono T."/>
            <person name="Mallez S."/>
            <person name="Becker A."/>
            <person name="Gohl D.M."/>
            <person name="Silverstein K.A.T."/>
            <person name="Koren S."/>
            <person name="Bechman K.B."/>
            <person name="Herman A."/>
            <person name="Abrahante J.E."/>
            <person name="Garbe J."/>
        </authorList>
    </citation>
    <scope>NUCLEOTIDE SEQUENCE</scope>
    <source>
        <strain evidence="1">Duluth1</strain>
        <tissue evidence="1">Whole animal</tissue>
    </source>
</reference>
<comment type="caution">
    <text evidence="1">The sequence shown here is derived from an EMBL/GenBank/DDBJ whole genome shotgun (WGS) entry which is preliminary data.</text>
</comment>
<evidence type="ECO:0000313" key="2">
    <source>
        <dbReference type="Proteomes" id="UP000828390"/>
    </source>
</evidence>
<name>A0A9D4ETR1_DREPO</name>
<dbReference type="Gene3D" id="3.30.70.270">
    <property type="match status" value="1"/>
</dbReference>
<accession>A0A9D4ETR1</accession>
<keyword evidence="2" id="KW-1185">Reference proteome</keyword>
<protein>
    <recommendedName>
        <fullName evidence="3">Reverse transcriptase</fullName>
    </recommendedName>
</protein>
<evidence type="ECO:0000313" key="1">
    <source>
        <dbReference type="EMBL" id="KAH3786355.1"/>
    </source>
</evidence>
<dbReference type="InterPro" id="IPR043502">
    <property type="entry name" value="DNA/RNA_pol_sf"/>
</dbReference>
<dbReference type="PANTHER" id="PTHR24559:SF435">
    <property type="entry name" value="RIBONUCLEASE H"/>
    <property type="match status" value="1"/>
</dbReference>